<gene>
    <name evidence="1" type="ORF">DFH94DRAFT_720697</name>
</gene>
<reference evidence="1" key="1">
    <citation type="submission" date="2019-10" db="EMBL/GenBank/DDBJ databases">
        <authorList>
            <consortium name="DOE Joint Genome Institute"/>
            <person name="Kuo A."/>
            <person name="Miyauchi S."/>
            <person name="Kiss E."/>
            <person name="Drula E."/>
            <person name="Kohler A."/>
            <person name="Sanchez-Garcia M."/>
            <person name="Andreopoulos B."/>
            <person name="Barry K.W."/>
            <person name="Bonito G."/>
            <person name="Buee M."/>
            <person name="Carver A."/>
            <person name="Chen C."/>
            <person name="Cichocki N."/>
            <person name="Clum A."/>
            <person name="Culley D."/>
            <person name="Crous P.W."/>
            <person name="Fauchery L."/>
            <person name="Girlanda M."/>
            <person name="Hayes R."/>
            <person name="Keri Z."/>
            <person name="LaButti K."/>
            <person name="Lipzen A."/>
            <person name="Lombard V."/>
            <person name="Magnuson J."/>
            <person name="Maillard F."/>
            <person name="Morin E."/>
            <person name="Murat C."/>
            <person name="Nolan M."/>
            <person name="Ohm R."/>
            <person name="Pangilinan J."/>
            <person name="Pereira M."/>
            <person name="Perotto S."/>
            <person name="Peter M."/>
            <person name="Riley R."/>
            <person name="Sitrit Y."/>
            <person name="Stielow B."/>
            <person name="Szollosi G."/>
            <person name="Zifcakova L."/>
            <person name="Stursova M."/>
            <person name="Spatafora J.W."/>
            <person name="Tedersoo L."/>
            <person name="Vaario L.-M."/>
            <person name="Yamada A."/>
            <person name="Yan M."/>
            <person name="Wang P."/>
            <person name="Xu J."/>
            <person name="Bruns T."/>
            <person name="Baldrian P."/>
            <person name="Vilgalys R."/>
            <person name="Henrissat B."/>
            <person name="Grigoriev I.V."/>
            <person name="Hibbett D."/>
            <person name="Nagy L.G."/>
            <person name="Martin F.M."/>
        </authorList>
    </citation>
    <scope>NUCLEOTIDE SEQUENCE</scope>
    <source>
        <strain evidence="1">Prilba</strain>
    </source>
</reference>
<evidence type="ECO:0000313" key="1">
    <source>
        <dbReference type="EMBL" id="KAF8483291.1"/>
    </source>
</evidence>
<dbReference type="Proteomes" id="UP000759537">
    <property type="component" value="Unassembled WGS sequence"/>
</dbReference>
<name>A0A9P5TBR0_9AGAM</name>
<dbReference type="EMBL" id="WHVB01000004">
    <property type="protein sequence ID" value="KAF8483291.1"/>
    <property type="molecule type" value="Genomic_DNA"/>
</dbReference>
<keyword evidence="2" id="KW-1185">Reference proteome</keyword>
<protein>
    <submittedName>
        <fullName evidence="1">Uncharacterized protein</fullName>
    </submittedName>
</protein>
<organism evidence="1 2">
    <name type="scientific">Russula ochroleuca</name>
    <dbReference type="NCBI Taxonomy" id="152965"/>
    <lineage>
        <taxon>Eukaryota</taxon>
        <taxon>Fungi</taxon>
        <taxon>Dikarya</taxon>
        <taxon>Basidiomycota</taxon>
        <taxon>Agaricomycotina</taxon>
        <taxon>Agaricomycetes</taxon>
        <taxon>Russulales</taxon>
        <taxon>Russulaceae</taxon>
        <taxon>Russula</taxon>
    </lineage>
</organism>
<evidence type="ECO:0000313" key="2">
    <source>
        <dbReference type="Proteomes" id="UP000759537"/>
    </source>
</evidence>
<sequence>MMSICIVTPCPPNGDSEAVPPFLGYGMMFQMDLRCSNIAGVLLVPNPWTIEQSFLSMVSALRGFFPVCPMFYACTAVQTAVQTYYTKNSHPGQKPSDHECYDETQFGCRGLQARRCPSGPIVQSIYILSLIASTNCLWAHNTFAEAPLPDWPEIVRVYPMSGANTTSSLTQLNGYSSIIFSWRPGYGRHHLARLQITTCPVRGDDLLIYHTMVPIHCTS</sequence>
<dbReference type="AlphaFoldDB" id="A0A9P5TBR0"/>
<comment type="caution">
    <text evidence="1">The sequence shown here is derived from an EMBL/GenBank/DDBJ whole genome shotgun (WGS) entry which is preliminary data.</text>
</comment>
<accession>A0A9P5TBR0</accession>
<reference evidence="1" key="2">
    <citation type="journal article" date="2020" name="Nat. Commun.">
        <title>Large-scale genome sequencing of mycorrhizal fungi provides insights into the early evolution of symbiotic traits.</title>
        <authorList>
            <person name="Miyauchi S."/>
            <person name="Kiss E."/>
            <person name="Kuo A."/>
            <person name="Drula E."/>
            <person name="Kohler A."/>
            <person name="Sanchez-Garcia M."/>
            <person name="Morin E."/>
            <person name="Andreopoulos B."/>
            <person name="Barry K.W."/>
            <person name="Bonito G."/>
            <person name="Buee M."/>
            <person name="Carver A."/>
            <person name="Chen C."/>
            <person name="Cichocki N."/>
            <person name="Clum A."/>
            <person name="Culley D."/>
            <person name="Crous P.W."/>
            <person name="Fauchery L."/>
            <person name="Girlanda M."/>
            <person name="Hayes R.D."/>
            <person name="Keri Z."/>
            <person name="LaButti K."/>
            <person name="Lipzen A."/>
            <person name="Lombard V."/>
            <person name="Magnuson J."/>
            <person name="Maillard F."/>
            <person name="Murat C."/>
            <person name="Nolan M."/>
            <person name="Ohm R.A."/>
            <person name="Pangilinan J."/>
            <person name="Pereira M.F."/>
            <person name="Perotto S."/>
            <person name="Peter M."/>
            <person name="Pfister S."/>
            <person name="Riley R."/>
            <person name="Sitrit Y."/>
            <person name="Stielow J.B."/>
            <person name="Szollosi G."/>
            <person name="Zifcakova L."/>
            <person name="Stursova M."/>
            <person name="Spatafora J.W."/>
            <person name="Tedersoo L."/>
            <person name="Vaario L.M."/>
            <person name="Yamada A."/>
            <person name="Yan M."/>
            <person name="Wang P."/>
            <person name="Xu J."/>
            <person name="Bruns T."/>
            <person name="Baldrian P."/>
            <person name="Vilgalys R."/>
            <person name="Dunand C."/>
            <person name="Henrissat B."/>
            <person name="Grigoriev I.V."/>
            <person name="Hibbett D."/>
            <person name="Nagy L.G."/>
            <person name="Martin F.M."/>
        </authorList>
    </citation>
    <scope>NUCLEOTIDE SEQUENCE</scope>
    <source>
        <strain evidence="1">Prilba</strain>
    </source>
</reference>
<proteinExistence type="predicted"/>